<accession>A0A2K9PUS5</accession>
<dbReference type="RefSeq" id="WP_102757450.1">
    <property type="nucleotide sequence ID" value="NZ_CP025791.1"/>
</dbReference>
<keyword evidence="4 6" id="KW-1133">Transmembrane helix</keyword>
<feature type="transmembrane region" description="Helical" evidence="6">
    <location>
        <begin position="118"/>
        <end position="138"/>
    </location>
</feature>
<evidence type="ECO:0008006" key="9">
    <source>
        <dbReference type="Google" id="ProtNLM"/>
    </source>
</evidence>
<dbReference type="PANTHER" id="PTHR31885:SF6">
    <property type="entry name" value="GH04784P"/>
    <property type="match status" value="1"/>
</dbReference>
<keyword evidence="8" id="KW-1185">Reference proteome</keyword>
<evidence type="ECO:0000256" key="5">
    <source>
        <dbReference type="ARBA" id="ARBA00023136"/>
    </source>
</evidence>
<feature type="transmembrane region" description="Helical" evidence="6">
    <location>
        <begin position="12"/>
        <end position="28"/>
    </location>
</feature>
<keyword evidence="5 6" id="KW-0472">Membrane</keyword>
<evidence type="ECO:0000313" key="8">
    <source>
        <dbReference type="Proteomes" id="UP000235826"/>
    </source>
</evidence>
<dbReference type="OrthoDB" id="1424724at2"/>
<comment type="similarity">
    <text evidence="2">Belongs to the TMEM86 family.</text>
</comment>
<proteinExistence type="inferred from homology"/>
<evidence type="ECO:0000256" key="6">
    <source>
        <dbReference type="SAM" id="Phobius"/>
    </source>
</evidence>
<evidence type="ECO:0000256" key="2">
    <source>
        <dbReference type="ARBA" id="ARBA00007375"/>
    </source>
</evidence>
<gene>
    <name evidence="7" type="ORF">C1H87_19645</name>
</gene>
<reference evidence="7 8" key="1">
    <citation type="submission" date="2018-01" db="EMBL/GenBank/DDBJ databases">
        <title>Complete genome sequence of Flavivirga eckloniae ECD14 isolated from seaweed Ecklonia cava.</title>
        <authorList>
            <person name="Lee J.H."/>
            <person name="Baik K.S."/>
            <person name="Seong C.N."/>
        </authorList>
    </citation>
    <scope>NUCLEOTIDE SEQUENCE [LARGE SCALE GENOMIC DNA]</scope>
    <source>
        <strain evidence="7 8">ECD14</strain>
    </source>
</reference>
<sequence length="223" mass="26054">MKLNPDMLAFRFISKSLVTILLLGYYLVNNKEQFKIKRIFTVCALLFFLVGDVFLIIHTQAACFVIGTLCFIFGKVFYAFRFSNKRDFSLLKLFPFLAFCFIYLAGFLILIYKNLDSYFFLILLYLFAAMTTIAFAYLRKGEVSLISYKWVLIGIIFSILSDNITALRLFYDSNFAYHSITIMLFYGLSQYFIILGIVKETNFSFEKKKFYPGFLLRRKLGSS</sequence>
<evidence type="ECO:0000313" key="7">
    <source>
        <dbReference type="EMBL" id="AUP80804.1"/>
    </source>
</evidence>
<dbReference type="GO" id="GO:0016787">
    <property type="term" value="F:hydrolase activity"/>
    <property type="evidence" value="ECO:0007669"/>
    <property type="project" value="TreeGrafter"/>
</dbReference>
<comment type="subcellular location">
    <subcellularLocation>
        <location evidence="1">Membrane</location>
        <topology evidence="1">Multi-pass membrane protein</topology>
    </subcellularLocation>
</comment>
<evidence type="ECO:0000256" key="1">
    <source>
        <dbReference type="ARBA" id="ARBA00004141"/>
    </source>
</evidence>
<dbReference type="InterPro" id="IPR012506">
    <property type="entry name" value="TMEM86B-like"/>
</dbReference>
<feature type="transmembrane region" description="Helical" evidence="6">
    <location>
        <begin position="40"/>
        <end position="58"/>
    </location>
</feature>
<feature type="transmembrane region" description="Helical" evidence="6">
    <location>
        <begin position="150"/>
        <end position="171"/>
    </location>
</feature>
<keyword evidence="3 6" id="KW-0812">Transmembrane</keyword>
<dbReference type="EMBL" id="CP025791">
    <property type="protein sequence ID" value="AUP80804.1"/>
    <property type="molecule type" value="Genomic_DNA"/>
</dbReference>
<evidence type="ECO:0000256" key="3">
    <source>
        <dbReference type="ARBA" id="ARBA00022692"/>
    </source>
</evidence>
<feature type="transmembrane region" description="Helical" evidence="6">
    <location>
        <begin position="177"/>
        <end position="198"/>
    </location>
</feature>
<feature type="transmembrane region" description="Helical" evidence="6">
    <location>
        <begin position="93"/>
        <end position="112"/>
    </location>
</feature>
<protein>
    <recommendedName>
        <fullName evidence="9">Lysoplasmalogenase</fullName>
    </recommendedName>
</protein>
<dbReference type="PANTHER" id="PTHR31885">
    <property type="entry name" value="GH04784P"/>
    <property type="match status" value="1"/>
</dbReference>
<evidence type="ECO:0000256" key="4">
    <source>
        <dbReference type="ARBA" id="ARBA00022989"/>
    </source>
</evidence>
<dbReference type="Proteomes" id="UP000235826">
    <property type="component" value="Chromosome"/>
</dbReference>
<dbReference type="AlphaFoldDB" id="A0A2K9PUS5"/>
<organism evidence="7 8">
    <name type="scientific">Flavivirga eckloniae</name>
    <dbReference type="NCBI Taxonomy" id="1803846"/>
    <lineage>
        <taxon>Bacteria</taxon>
        <taxon>Pseudomonadati</taxon>
        <taxon>Bacteroidota</taxon>
        <taxon>Flavobacteriia</taxon>
        <taxon>Flavobacteriales</taxon>
        <taxon>Flavobacteriaceae</taxon>
        <taxon>Flavivirga</taxon>
    </lineage>
</organism>
<dbReference type="KEGG" id="fek:C1H87_19645"/>
<name>A0A2K9PUS5_9FLAO</name>
<dbReference type="GO" id="GO:0016020">
    <property type="term" value="C:membrane"/>
    <property type="evidence" value="ECO:0007669"/>
    <property type="project" value="UniProtKB-SubCell"/>
</dbReference>
<dbReference type="Pfam" id="PF07947">
    <property type="entry name" value="YhhN"/>
    <property type="match status" value="1"/>
</dbReference>
<feature type="transmembrane region" description="Helical" evidence="6">
    <location>
        <begin position="64"/>
        <end position="81"/>
    </location>
</feature>